<protein>
    <submittedName>
        <fullName evidence="3">Uncharacterized protein</fullName>
    </submittedName>
</protein>
<feature type="region of interest" description="Disordered" evidence="1">
    <location>
        <begin position="35"/>
        <end position="62"/>
    </location>
</feature>
<evidence type="ECO:0000313" key="2">
    <source>
        <dbReference type="Proteomes" id="UP000887566"/>
    </source>
</evidence>
<dbReference type="AlphaFoldDB" id="A0A914XK25"/>
<feature type="region of interest" description="Disordered" evidence="1">
    <location>
        <begin position="159"/>
        <end position="206"/>
    </location>
</feature>
<evidence type="ECO:0000313" key="3">
    <source>
        <dbReference type="WBParaSite" id="PSAMB.scaffold818size40898.g9091.t1"/>
    </source>
</evidence>
<evidence type="ECO:0000256" key="1">
    <source>
        <dbReference type="SAM" id="MobiDB-lite"/>
    </source>
</evidence>
<accession>A0A914XK25</accession>
<feature type="compositionally biased region" description="Low complexity" evidence="1">
    <location>
        <begin position="194"/>
        <end position="206"/>
    </location>
</feature>
<feature type="compositionally biased region" description="Low complexity" evidence="1">
    <location>
        <begin position="41"/>
        <end position="56"/>
    </location>
</feature>
<dbReference type="Proteomes" id="UP000887566">
    <property type="component" value="Unplaced"/>
</dbReference>
<keyword evidence="2" id="KW-1185">Reference proteome</keyword>
<proteinExistence type="predicted"/>
<sequence>MGGRGEYGGLYGGRQCANVRRHRLMMTVDASVESTPTFSYTDTGPSGSSGPDGRPTVRPYHRPVIGSEAMRLSRARRVLDPATSPSDAIVTRPPRARPRHVAVWPAARSTGIFVAFNGRQADFDSVLSSRQSRRNQSLFLFNPPTIIMSENEAIVVEQPAVEEPSEAAAEDAPVIKDPVPEGKADPEAEEAGQEEGAAPSEEASPE</sequence>
<reference evidence="3" key="1">
    <citation type="submission" date="2022-11" db="UniProtKB">
        <authorList>
            <consortium name="WormBaseParasite"/>
        </authorList>
    </citation>
    <scope>IDENTIFICATION</scope>
</reference>
<dbReference type="WBParaSite" id="PSAMB.scaffold818size40898.g9091.t1">
    <property type="protein sequence ID" value="PSAMB.scaffold818size40898.g9091.t1"/>
    <property type="gene ID" value="PSAMB.scaffold818size40898.g9091"/>
</dbReference>
<organism evidence="2 3">
    <name type="scientific">Plectus sambesii</name>
    <dbReference type="NCBI Taxonomy" id="2011161"/>
    <lineage>
        <taxon>Eukaryota</taxon>
        <taxon>Metazoa</taxon>
        <taxon>Ecdysozoa</taxon>
        <taxon>Nematoda</taxon>
        <taxon>Chromadorea</taxon>
        <taxon>Plectida</taxon>
        <taxon>Plectina</taxon>
        <taxon>Plectoidea</taxon>
        <taxon>Plectidae</taxon>
        <taxon>Plectus</taxon>
    </lineage>
</organism>
<name>A0A914XK25_9BILA</name>